<dbReference type="InterPro" id="IPR018162">
    <property type="entry name" value="Ala-tRNA-ligase_IIc_anticod-bd"/>
</dbReference>
<dbReference type="InterPro" id="IPR009000">
    <property type="entry name" value="Transl_B-barrel_sf"/>
</dbReference>
<dbReference type="SUPFAM" id="SSF50447">
    <property type="entry name" value="Translation proteins"/>
    <property type="match status" value="1"/>
</dbReference>
<sequence>MRQGLSISDIRKLFLDFFAKNHHAILPSSSLVPQNDATLMFTNSGMVQFKQIFTGKESSNIKTVATSQKCLRAGGKHNDLENVGYTNRHHTFFEMLGNFSFGNYFKEHAIELAWKFITQELQLDKNRIYVTVYHDDNEAYELWRKISGFSDDKIIRIATADNFWSMGNTGPCGPCSEIFYDYGEEIEGGLPGSKDADGERFVEIWNLVFMQFDKDEEGNLHKLPKQCIDTGMGLERIASVIKGVCDNYETDIFLALIDKSQKKSGDKTSKLAHRIIADHMRAAAFLIAEGVTPANEGASYVLRRIIRRAARYIHQMGCNEPLLHQIFPVLIDSSSSAYMADSYPELIRAKELIEMTLKSEEENFHETLLRGVNLLEKAAAGLSEGDVVSGEVAFKLYDTYGFPLDITLDILKEKKLKLDQEGFDAAMQQQKAKSHWTGDKESVSKVWFDIAHLYSRTEFIGYQLSQISDAKVLCIVSKEEKIIDCANAGEEISIILNKTPFYAESGGQQGDTGELEIVLREELRSKSSVVKVLDTQKMLNSIYVHRCVIKTGMIAAGDIVKAKIDEERRSNLKANHSATHLLHQVLKEVLGGHVAQKGSLVAQDKLRFDFSHSSPLSEEEIFAIENKVNSMIRDNYHAATKIQNTDEAIKEGATALFGEKYEDEVRVVTIGSSKELCGGTHVEYSGEIGFFKVISESAVAFGIRRIEAVTKKAAIDYVHSKEIILQKTADLLKVPVGSITESIQNLQKENKELKQKIENLYLKLLKSENIKVRSIGSVNFLSHVFADIPTNIVRKFVIEQQKYHKTDTVITIAAVEGKKAVLIVSVSDNLTERVNATELIKVINSNGGGSKTLAQVGCSSDEAVTLEIENRLKSIF</sequence>
<dbReference type="InterPro" id="IPR002318">
    <property type="entry name" value="Ala-tRNA-lgiase_IIc"/>
</dbReference>
<comment type="subcellular location">
    <subcellularLocation>
        <location evidence="11">Cytoplasm</location>
    </subcellularLocation>
</comment>
<comment type="cofactor">
    <cofactor evidence="11">
        <name>Zn(2+)</name>
        <dbReference type="ChEBI" id="CHEBI:29105"/>
    </cofactor>
    <text evidence="11">Binds 1 zinc ion per subunit.</text>
</comment>
<keyword evidence="6 11" id="KW-0862">Zinc</keyword>
<evidence type="ECO:0000256" key="10">
    <source>
        <dbReference type="ARBA" id="ARBA00023146"/>
    </source>
</evidence>
<dbReference type="AlphaFoldDB" id="A0A8J3HUF4"/>
<dbReference type="NCBIfam" id="TIGR00344">
    <property type="entry name" value="alaS"/>
    <property type="match status" value="1"/>
</dbReference>
<dbReference type="GO" id="GO:0045892">
    <property type="term" value="P:negative regulation of DNA-templated transcription"/>
    <property type="evidence" value="ECO:0007669"/>
    <property type="project" value="TreeGrafter"/>
</dbReference>
<dbReference type="Pfam" id="PF07973">
    <property type="entry name" value="tRNA_SAD"/>
    <property type="match status" value="1"/>
</dbReference>
<dbReference type="GO" id="GO:0008270">
    <property type="term" value="F:zinc ion binding"/>
    <property type="evidence" value="ECO:0007669"/>
    <property type="project" value="UniProtKB-UniRule"/>
</dbReference>
<dbReference type="FunFam" id="3.30.54.20:FF:000001">
    <property type="entry name" value="Alanine--tRNA ligase"/>
    <property type="match status" value="1"/>
</dbReference>
<name>A0A8J3HUF4_9RICK</name>
<keyword evidence="4 11" id="KW-0479">Metal-binding</keyword>
<feature type="domain" description="Alanyl-transfer RNA synthetases family profile" evidence="13">
    <location>
        <begin position="5"/>
        <end position="720"/>
    </location>
</feature>
<dbReference type="FunFam" id="3.30.930.10:FF:000004">
    <property type="entry name" value="Alanine--tRNA ligase"/>
    <property type="match status" value="1"/>
</dbReference>
<dbReference type="Gene3D" id="6.10.250.550">
    <property type="match status" value="1"/>
</dbReference>
<proteinExistence type="inferred from homology"/>
<evidence type="ECO:0000256" key="7">
    <source>
        <dbReference type="ARBA" id="ARBA00022840"/>
    </source>
</evidence>
<dbReference type="InterPro" id="IPR012947">
    <property type="entry name" value="tRNA_SAD"/>
</dbReference>
<protein>
    <recommendedName>
        <fullName evidence="11">Alanine--tRNA ligase</fullName>
        <ecNumber evidence="11">6.1.1.7</ecNumber>
    </recommendedName>
    <alternativeName>
        <fullName evidence="11">Alanyl-tRNA synthetase</fullName>
        <shortName evidence="11">AlaRS</shortName>
    </alternativeName>
</protein>
<evidence type="ECO:0000256" key="3">
    <source>
        <dbReference type="ARBA" id="ARBA00022598"/>
    </source>
</evidence>
<evidence type="ECO:0000313" key="15">
    <source>
        <dbReference type="Proteomes" id="UP000637906"/>
    </source>
</evidence>
<dbReference type="FunFam" id="3.30.980.10:FF:000004">
    <property type="entry name" value="Alanine--tRNA ligase, cytoplasmic"/>
    <property type="match status" value="1"/>
</dbReference>
<feature type="binding site" evidence="11">
    <location>
        <position position="681"/>
    </location>
    <ligand>
        <name>Zn(2+)</name>
        <dbReference type="ChEBI" id="CHEBI:29105"/>
    </ligand>
</feature>
<dbReference type="CDD" id="cd00673">
    <property type="entry name" value="AlaRS_core"/>
    <property type="match status" value="1"/>
</dbReference>
<dbReference type="SUPFAM" id="SSF55681">
    <property type="entry name" value="Class II aaRS and biotin synthetases"/>
    <property type="match status" value="1"/>
</dbReference>
<dbReference type="Proteomes" id="UP000637906">
    <property type="component" value="Unassembled WGS sequence"/>
</dbReference>
<dbReference type="GO" id="GO:0006419">
    <property type="term" value="P:alanyl-tRNA aminoacylation"/>
    <property type="evidence" value="ECO:0007669"/>
    <property type="project" value="UniProtKB-UniRule"/>
</dbReference>
<evidence type="ECO:0000313" key="14">
    <source>
        <dbReference type="EMBL" id="GHM59437.1"/>
    </source>
</evidence>
<evidence type="ECO:0000256" key="6">
    <source>
        <dbReference type="ARBA" id="ARBA00022833"/>
    </source>
</evidence>
<evidence type="ECO:0000259" key="13">
    <source>
        <dbReference type="PROSITE" id="PS50860"/>
    </source>
</evidence>
<comment type="catalytic activity">
    <reaction evidence="11">
        <text>tRNA(Ala) + L-alanine + ATP = L-alanyl-tRNA(Ala) + AMP + diphosphate</text>
        <dbReference type="Rhea" id="RHEA:12540"/>
        <dbReference type="Rhea" id="RHEA-COMP:9657"/>
        <dbReference type="Rhea" id="RHEA-COMP:9923"/>
        <dbReference type="ChEBI" id="CHEBI:30616"/>
        <dbReference type="ChEBI" id="CHEBI:33019"/>
        <dbReference type="ChEBI" id="CHEBI:57972"/>
        <dbReference type="ChEBI" id="CHEBI:78442"/>
        <dbReference type="ChEBI" id="CHEBI:78497"/>
        <dbReference type="ChEBI" id="CHEBI:456215"/>
        <dbReference type="EC" id="6.1.1.7"/>
    </reaction>
</comment>
<accession>A0A8J3HUF4</accession>
<dbReference type="PROSITE" id="PS50860">
    <property type="entry name" value="AA_TRNA_LIGASE_II_ALA"/>
    <property type="match status" value="1"/>
</dbReference>
<keyword evidence="7 11" id="KW-0067">ATP-binding</keyword>
<dbReference type="HAMAP" id="MF_00036_B">
    <property type="entry name" value="Ala_tRNA_synth_B"/>
    <property type="match status" value="1"/>
</dbReference>
<comment type="function">
    <text evidence="11">Catalyzes the attachment of alanine to tRNA(Ala) in a two-step reaction: alanine is first activated by ATP to form Ala-AMP and then transferred to the acceptor end of tRNA(Ala). Also edits incorrectly charged Ser-tRNA(Ala) and Gly-tRNA(Ala) via its editing domain.</text>
</comment>
<dbReference type="PANTHER" id="PTHR11777:SF9">
    <property type="entry name" value="ALANINE--TRNA LIGASE, CYTOPLASMIC"/>
    <property type="match status" value="1"/>
</dbReference>
<dbReference type="GO" id="GO:0005524">
    <property type="term" value="F:ATP binding"/>
    <property type="evidence" value="ECO:0007669"/>
    <property type="project" value="UniProtKB-UniRule"/>
</dbReference>
<keyword evidence="2 11" id="KW-0820">tRNA-binding</keyword>
<comment type="similarity">
    <text evidence="1 11">Belongs to the class-II aminoacyl-tRNA synthetase family.</text>
</comment>
<organism evidence="14 15">
    <name type="scientific">Candidatus Mesenet longicola</name>
    <dbReference type="NCBI Taxonomy" id="1892558"/>
    <lineage>
        <taxon>Bacteria</taxon>
        <taxon>Pseudomonadati</taxon>
        <taxon>Pseudomonadota</taxon>
        <taxon>Alphaproteobacteria</taxon>
        <taxon>Rickettsiales</taxon>
        <taxon>Anaplasmataceae</taxon>
        <taxon>Candidatus Mesenet</taxon>
    </lineage>
</organism>
<gene>
    <name evidence="11 14" type="primary">alaS</name>
    <name evidence="14" type="ORF">sL5_04300</name>
</gene>
<dbReference type="InterPro" id="IPR018165">
    <property type="entry name" value="Ala-tRNA-synth_IIc_core"/>
</dbReference>
<dbReference type="InterPro" id="IPR045864">
    <property type="entry name" value="aa-tRNA-synth_II/BPL/LPL"/>
</dbReference>
<dbReference type="SMART" id="SM00863">
    <property type="entry name" value="tRNA_SAD"/>
    <property type="match status" value="1"/>
</dbReference>
<dbReference type="EC" id="6.1.1.7" evidence="11"/>
<keyword evidence="9 11" id="KW-0648">Protein biosynthesis</keyword>
<dbReference type="GO" id="GO:0002161">
    <property type="term" value="F:aminoacyl-tRNA deacylase activity"/>
    <property type="evidence" value="ECO:0007669"/>
    <property type="project" value="TreeGrafter"/>
</dbReference>
<keyword evidence="5 11" id="KW-0547">Nucleotide-binding</keyword>
<comment type="caution">
    <text evidence="14">The sequence shown here is derived from an EMBL/GenBank/DDBJ whole genome shotgun (WGS) entry which is preliminary data.</text>
</comment>
<dbReference type="EMBL" id="BNGU01000013">
    <property type="protein sequence ID" value="GHM59437.1"/>
    <property type="molecule type" value="Genomic_DNA"/>
</dbReference>
<evidence type="ECO:0000256" key="5">
    <source>
        <dbReference type="ARBA" id="ARBA00022741"/>
    </source>
</evidence>
<dbReference type="SUPFAM" id="SSF55186">
    <property type="entry name" value="ThrRS/AlaRS common domain"/>
    <property type="match status" value="1"/>
</dbReference>
<dbReference type="Gene3D" id="2.40.30.130">
    <property type="match status" value="1"/>
</dbReference>
<feature type="binding site" evidence="11">
    <location>
        <position position="580"/>
    </location>
    <ligand>
        <name>Zn(2+)</name>
        <dbReference type="ChEBI" id="CHEBI:29105"/>
    </ligand>
</feature>
<reference evidence="14 15" key="1">
    <citation type="journal article" date="2021" name="Microb. Ecol.">
        <title>Candidatus Mesenet longicola: Novel Endosymbionts of Brontispa longissima that Induce Cytoplasmic Incompatibility.</title>
        <authorList>
            <person name="Takano S."/>
            <person name="Gotoh Y."/>
            <person name="Hayashi T."/>
        </authorList>
    </citation>
    <scope>NUCLEOTIDE SEQUENCE [LARGE SCALE GENOMIC DNA]</scope>
    <source>
        <strain evidence="14">L5</strain>
    </source>
</reference>
<dbReference type="Gene3D" id="3.30.980.10">
    <property type="entry name" value="Threonyl-trna Synthetase, Chain A, domain 2"/>
    <property type="match status" value="1"/>
</dbReference>
<keyword evidence="11" id="KW-0963">Cytoplasm</keyword>
<evidence type="ECO:0000256" key="8">
    <source>
        <dbReference type="ARBA" id="ARBA00022884"/>
    </source>
</evidence>
<evidence type="ECO:0000256" key="11">
    <source>
        <dbReference type="HAMAP-Rule" id="MF_00036"/>
    </source>
</evidence>
<keyword evidence="8 11" id="KW-0694">RNA-binding</keyword>
<dbReference type="InterPro" id="IPR023033">
    <property type="entry name" value="Ala_tRNA_ligase_euk/bac"/>
</dbReference>
<evidence type="ECO:0000256" key="2">
    <source>
        <dbReference type="ARBA" id="ARBA00022555"/>
    </source>
</evidence>
<evidence type="ECO:0000256" key="9">
    <source>
        <dbReference type="ARBA" id="ARBA00022917"/>
    </source>
</evidence>
<dbReference type="GO" id="GO:0000049">
    <property type="term" value="F:tRNA binding"/>
    <property type="evidence" value="ECO:0007669"/>
    <property type="project" value="UniProtKB-KW"/>
</dbReference>
<comment type="domain">
    <text evidence="11">Consists of three domains; the N-terminal catalytic domain, the editing domain and the C-terminal C-Ala domain. The editing domain removes incorrectly charged amino acids, while the C-Ala domain, along with tRNA(Ala), serves as a bridge to cooperatively bring together the editing and aminoacylation centers thus stimulating deacylation of misacylated tRNAs.</text>
</comment>
<evidence type="ECO:0000256" key="4">
    <source>
        <dbReference type="ARBA" id="ARBA00022723"/>
    </source>
</evidence>
<dbReference type="Pfam" id="PF01411">
    <property type="entry name" value="tRNA-synt_2c"/>
    <property type="match status" value="1"/>
</dbReference>
<dbReference type="Gene3D" id="3.30.54.20">
    <property type="match status" value="1"/>
</dbReference>
<evidence type="ECO:0000256" key="1">
    <source>
        <dbReference type="ARBA" id="ARBA00008226"/>
    </source>
</evidence>
<evidence type="ECO:0000256" key="12">
    <source>
        <dbReference type="SAM" id="Coils"/>
    </source>
</evidence>
<keyword evidence="3 11" id="KW-0436">Ligase</keyword>
<dbReference type="InterPro" id="IPR050058">
    <property type="entry name" value="Ala-tRNA_ligase"/>
</dbReference>
<dbReference type="SUPFAM" id="SSF101353">
    <property type="entry name" value="Putative anticodon-binding domain of alanyl-tRNA synthetase (AlaRS)"/>
    <property type="match status" value="1"/>
</dbReference>
<dbReference type="Gene3D" id="3.30.930.10">
    <property type="entry name" value="Bira Bifunctional Protein, Domain 2"/>
    <property type="match status" value="1"/>
</dbReference>
<keyword evidence="10 11" id="KW-0030">Aminoacyl-tRNA synthetase</keyword>
<dbReference type="GO" id="GO:0005829">
    <property type="term" value="C:cytosol"/>
    <property type="evidence" value="ECO:0007669"/>
    <property type="project" value="TreeGrafter"/>
</dbReference>
<dbReference type="GO" id="GO:0004813">
    <property type="term" value="F:alanine-tRNA ligase activity"/>
    <property type="evidence" value="ECO:0007669"/>
    <property type="project" value="UniProtKB-UniRule"/>
</dbReference>
<feature type="coiled-coil region" evidence="12">
    <location>
        <begin position="736"/>
        <end position="770"/>
    </location>
</feature>
<dbReference type="PRINTS" id="PR00980">
    <property type="entry name" value="TRNASYNTHALA"/>
</dbReference>
<keyword evidence="12" id="KW-0175">Coiled coil</keyword>
<feature type="binding site" evidence="11">
    <location>
        <position position="677"/>
    </location>
    <ligand>
        <name>Zn(2+)</name>
        <dbReference type="ChEBI" id="CHEBI:29105"/>
    </ligand>
</feature>
<dbReference type="Gene3D" id="3.10.310.40">
    <property type="match status" value="1"/>
</dbReference>
<dbReference type="PANTHER" id="PTHR11777">
    <property type="entry name" value="ALANYL-TRNA SYNTHETASE"/>
    <property type="match status" value="1"/>
</dbReference>
<dbReference type="InterPro" id="IPR018164">
    <property type="entry name" value="Ala-tRNA-synth_IIc_N"/>
</dbReference>
<keyword evidence="15" id="KW-1185">Reference proteome</keyword>
<dbReference type="InterPro" id="IPR018163">
    <property type="entry name" value="Thr/Ala-tRNA-synth_IIc_edit"/>
</dbReference>
<feature type="binding site" evidence="11">
    <location>
        <position position="576"/>
    </location>
    <ligand>
        <name>Zn(2+)</name>
        <dbReference type="ChEBI" id="CHEBI:29105"/>
    </ligand>
</feature>